<dbReference type="EMBL" id="QZWH01000006">
    <property type="protein sequence ID" value="RJT26890.1"/>
    <property type="molecule type" value="Genomic_DNA"/>
</dbReference>
<evidence type="ECO:0000313" key="2">
    <source>
        <dbReference type="Proteomes" id="UP000276295"/>
    </source>
</evidence>
<accession>A0A3A5K7M8</accession>
<protein>
    <recommendedName>
        <fullName evidence="3">DUF1640 domain-containing protein</fullName>
    </recommendedName>
</protein>
<evidence type="ECO:0008006" key="3">
    <source>
        <dbReference type="Google" id="ProtNLM"/>
    </source>
</evidence>
<name>A0A3A5K7M8_9ENTR</name>
<dbReference type="OrthoDB" id="6448002at2"/>
<evidence type="ECO:0000313" key="1">
    <source>
        <dbReference type="EMBL" id="RJT26890.1"/>
    </source>
</evidence>
<gene>
    <name evidence="1" type="ORF">D6029_03635</name>
</gene>
<reference evidence="1 2" key="1">
    <citation type="submission" date="2018-09" db="EMBL/GenBank/DDBJ databases">
        <title>Draft genome sequence of Buttiauxella izardii CCUG 35510T.</title>
        <authorList>
            <person name="Salva-Serra F."/>
            <person name="Marathe N."/>
            <person name="Moore E."/>
            <person name="Stadler-Svensson L."/>
            <person name="Engstrom-Jakobsson H."/>
        </authorList>
    </citation>
    <scope>NUCLEOTIDE SEQUENCE [LARGE SCALE GENOMIC DNA]</scope>
    <source>
        <strain evidence="1 2">CCUG 35510</strain>
    </source>
</reference>
<keyword evidence="2" id="KW-1185">Reference proteome</keyword>
<dbReference type="RefSeq" id="WP_120063459.1">
    <property type="nucleotide sequence ID" value="NZ_QZWH01000006.1"/>
</dbReference>
<dbReference type="Proteomes" id="UP000276295">
    <property type="component" value="Unassembled WGS sequence"/>
</dbReference>
<comment type="caution">
    <text evidence="1">The sequence shown here is derived from an EMBL/GenBank/DDBJ whole genome shotgun (WGS) entry which is preliminary data.</text>
</comment>
<dbReference type="AlphaFoldDB" id="A0A3A5K7M8"/>
<sequence>MEASVSKVRISTSESQLENSSVDAFFMPAYHEKVTTASIPPVSETAAILEFVRTNTVLESPIDKHQETHEVDVMTISREELDAKLAQNKAEVGAVAAEMRREMSEWREQMRSDLRDVKDAIKSQQGSLDKHFGAQEIKLNAALQIQEHKFEKSLGDAKLDIIKWALGIPAIAFTIYKIYGAITGTPTP</sequence>
<proteinExistence type="predicted"/>
<organism evidence="1 2">
    <name type="scientific">Buttiauxella izardii</name>
    <dbReference type="NCBI Taxonomy" id="82991"/>
    <lineage>
        <taxon>Bacteria</taxon>
        <taxon>Pseudomonadati</taxon>
        <taxon>Pseudomonadota</taxon>
        <taxon>Gammaproteobacteria</taxon>
        <taxon>Enterobacterales</taxon>
        <taxon>Enterobacteriaceae</taxon>
        <taxon>Buttiauxella</taxon>
    </lineage>
</organism>